<keyword evidence="6" id="KW-0548">Nucleotidyltransferase</keyword>
<dbReference type="GO" id="GO:0003887">
    <property type="term" value="F:DNA-directed DNA polymerase activity"/>
    <property type="evidence" value="ECO:0007669"/>
    <property type="project" value="UniProtKB-KW"/>
</dbReference>
<dbReference type="Pfam" id="PF17657">
    <property type="entry name" value="DNA_pol3_finger"/>
    <property type="match status" value="1"/>
</dbReference>
<evidence type="ECO:0000256" key="11">
    <source>
        <dbReference type="ARBA" id="ARBA00049244"/>
    </source>
</evidence>
<dbReference type="PANTHER" id="PTHR32294">
    <property type="entry name" value="DNA POLYMERASE III SUBUNIT ALPHA"/>
    <property type="match status" value="1"/>
</dbReference>
<dbReference type="InterPro" id="IPR041931">
    <property type="entry name" value="DNA_pol3_alpha_thumb_dom"/>
</dbReference>
<dbReference type="Gene3D" id="3.20.20.140">
    <property type="entry name" value="Metal-dependent hydrolases"/>
    <property type="match status" value="1"/>
</dbReference>
<dbReference type="SUPFAM" id="SSF50249">
    <property type="entry name" value="Nucleic acid-binding proteins"/>
    <property type="match status" value="1"/>
</dbReference>
<dbReference type="GO" id="GO:0006260">
    <property type="term" value="P:DNA replication"/>
    <property type="evidence" value="ECO:0007669"/>
    <property type="project" value="UniProtKB-KW"/>
</dbReference>
<dbReference type="AlphaFoldDB" id="A0AAE6M2X8"/>
<dbReference type="NCBIfam" id="TIGR00594">
    <property type="entry name" value="polc"/>
    <property type="match status" value="1"/>
</dbReference>
<keyword evidence="5" id="KW-0808">Transferase</keyword>
<dbReference type="Pfam" id="PF02811">
    <property type="entry name" value="PHP"/>
    <property type="match status" value="1"/>
</dbReference>
<evidence type="ECO:0000256" key="7">
    <source>
        <dbReference type="ARBA" id="ARBA00022705"/>
    </source>
</evidence>
<dbReference type="InterPro" id="IPR004805">
    <property type="entry name" value="DnaE2/DnaE/PolC"/>
</dbReference>
<dbReference type="InterPro" id="IPR016195">
    <property type="entry name" value="Pol/histidinol_Pase-like"/>
</dbReference>
<dbReference type="Pfam" id="PF14579">
    <property type="entry name" value="HHH_6"/>
    <property type="match status" value="1"/>
</dbReference>
<dbReference type="InterPro" id="IPR003141">
    <property type="entry name" value="Pol/His_phosphatase_N"/>
</dbReference>
<evidence type="ECO:0000256" key="4">
    <source>
        <dbReference type="ARBA" id="ARBA00019114"/>
    </source>
</evidence>
<proteinExistence type="inferred from homology"/>
<feature type="domain" description="Polymerase/histidinol phosphatase N-terminal" evidence="12">
    <location>
        <begin position="3"/>
        <end position="70"/>
    </location>
</feature>
<dbReference type="SMART" id="SM00481">
    <property type="entry name" value="POLIIIAc"/>
    <property type="match status" value="1"/>
</dbReference>
<dbReference type="InterPro" id="IPR040982">
    <property type="entry name" value="DNA_pol3_finger"/>
</dbReference>
<comment type="similarity">
    <text evidence="2">Belongs to the DNA polymerase type-C family. DnaE subfamily.</text>
</comment>
<evidence type="ECO:0000256" key="2">
    <source>
        <dbReference type="ARBA" id="ARBA00009496"/>
    </source>
</evidence>
<dbReference type="InterPro" id="IPR011708">
    <property type="entry name" value="DNA_pol3_alpha_NTPase_dom"/>
</dbReference>
<dbReference type="Pfam" id="PF07733">
    <property type="entry name" value="DNA_pol3_alpha"/>
    <property type="match status" value="1"/>
</dbReference>
<dbReference type="PANTHER" id="PTHR32294:SF0">
    <property type="entry name" value="DNA POLYMERASE III SUBUNIT ALPHA"/>
    <property type="match status" value="1"/>
</dbReference>
<dbReference type="InterPro" id="IPR029460">
    <property type="entry name" value="DNAPol_HHH"/>
</dbReference>
<organism evidence="13 14">
    <name type="scientific">Leuconostoc carnosum</name>
    <dbReference type="NCBI Taxonomy" id="1252"/>
    <lineage>
        <taxon>Bacteria</taxon>
        <taxon>Bacillati</taxon>
        <taxon>Bacillota</taxon>
        <taxon>Bacilli</taxon>
        <taxon>Lactobacillales</taxon>
        <taxon>Lactobacillaceae</taxon>
        <taxon>Leuconostoc</taxon>
    </lineage>
</organism>
<evidence type="ECO:0000256" key="10">
    <source>
        <dbReference type="ARBA" id="ARBA00026073"/>
    </source>
</evidence>
<dbReference type="GO" id="GO:0003676">
    <property type="term" value="F:nucleic acid binding"/>
    <property type="evidence" value="ECO:0007669"/>
    <property type="project" value="InterPro"/>
</dbReference>
<accession>A0AAE6M2X8</accession>
<dbReference type="CDD" id="cd07431">
    <property type="entry name" value="PHP_PolIIIA"/>
    <property type="match status" value="1"/>
</dbReference>
<evidence type="ECO:0000259" key="12">
    <source>
        <dbReference type="SMART" id="SM00481"/>
    </source>
</evidence>
<dbReference type="GeneID" id="61186179"/>
<dbReference type="InterPro" id="IPR004365">
    <property type="entry name" value="NA-bd_OB_tRNA"/>
</dbReference>
<comment type="catalytic activity">
    <reaction evidence="11">
        <text>DNA(n) + a 2'-deoxyribonucleoside 5'-triphosphate = DNA(n+1) + diphosphate</text>
        <dbReference type="Rhea" id="RHEA:22508"/>
        <dbReference type="Rhea" id="RHEA-COMP:17339"/>
        <dbReference type="Rhea" id="RHEA-COMP:17340"/>
        <dbReference type="ChEBI" id="CHEBI:33019"/>
        <dbReference type="ChEBI" id="CHEBI:61560"/>
        <dbReference type="ChEBI" id="CHEBI:173112"/>
        <dbReference type="EC" id="2.7.7.7"/>
    </reaction>
</comment>
<evidence type="ECO:0000256" key="5">
    <source>
        <dbReference type="ARBA" id="ARBA00022679"/>
    </source>
</evidence>
<dbReference type="InterPro" id="IPR004013">
    <property type="entry name" value="PHP_dom"/>
</dbReference>
<dbReference type="GO" id="GO:0008408">
    <property type="term" value="F:3'-5' exonuclease activity"/>
    <property type="evidence" value="ECO:0007669"/>
    <property type="project" value="InterPro"/>
</dbReference>
<evidence type="ECO:0000256" key="1">
    <source>
        <dbReference type="ARBA" id="ARBA00004496"/>
    </source>
</evidence>
<keyword evidence="7" id="KW-0235">DNA replication</keyword>
<evidence type="ECO:0000313" key="13">
    <source>
        <dbReference type="EMBL" id="QEA32704.1"/>
    </source>
</evidence>
<sequence>MYAPLQIFSSYSLLKNPNTIEQIIQTVKARGYHAVTLADINVMYGAVEFYRIAKKYDIKPLFGLTLQIYGLVNTATLFPVVLIAENQVGYQNLMWLSSAKMTAKAEDMTFAMIVDHLAGINVILPEDSELTQLIASAYDDTSTYWQELVSQINSKSLYIGINPALAPQIKARLASFGEDNQAKLIALDNINYLNPEDAFTTQVLKAIDVNVKLEDIRTLSQKLGTHVLNDFDTVKTAYSASDVLKAAYLNNELLVSKSEVTMSFQQTAALPTFKLPDDAHSSREYLYELAKKGLQERLNDQSTAKNHQIYDDRLQYELEVIDDLGFNDYFLIVWDIVNFAHQHNIQMGAGRGSAAGSLVAYVLKITDVDPLEFGLLFERFLNPERGQMPDIDIDWPDNKREDILVYLHDRYGQRNFAQIITFGTLAAKQALRDTARVFGLSQQMMSRISNTVPQGKQGRRVFIADALKQSTRLQDILAEIDNGELLLKVAQQIEGLPRNYSTHAAGVVLSQDALVKTLPVQTGTDERLLTQFEKDPVEALGLLKIDVLGLSNLTILAQTLYYARDMLPEHFNISKISVNDSETLQLYAKGDTNGIFQFESAGIKNVLRQLKPSTFEHIVAVNALYRPGPSQNIETFVKRRHGRETATIPDPNLKTILAPTFGIIIYQEQVMLVAEAYAGFSLGEADNLRVAMSKKKLDKMAAMHEQFVTGAVQLGHDAQQAEQIFNYIDEFANYGFNRSHAVAYTKLSFELAYMKAHYPLAFYNALLNANIGSSEKIRLYVTEARTRQIEIKAPHINQSHRFWSENMQALCMGLNNIKGVRSDFVTALLEERRNNGPFKSIQSFIYRLPEKFRKREVLSQLVYAGALDQFGYNRQELLTALDDLIEAASFGDLILNETKIKKVEDMPSTEKLTFEKEAIGVNLSGHPLDVYESMIASEHLQHIADLTKKDQKATFVGIIDNIRQTRTKKGDLMAFVSFSDVTDTINVTVFSRLLTKVSDILKIGTIVQVNGKVDSYNDRLSVVANQINPVQQPAQVSPGTWFLQFDQTHDTPQNRQKVIDILKKYHGTNPVVIHWQNTEKTQQLDETFWLGDETAIILELAPLLGYDNVIFRRSH</sequence>
<gene>
    <name evidence="13" type="ORF">FGL89_00400</name>
</gene>
<comment type="subcellular location">
    <subcellularLocation>
        <location evidence="1">Cytoplasm</location>
    </subcellularLocation>
</comment>
<dbReference type="EMBL" id="CP042374">
    <property type="protein sequence ID" value="QEA32704.1"/>
    <property type="molecule type" value="Genomic_DNA"/>
</dbReference>
<comment type="function">
    <text evidence="9">DNA polymerase III is a complex, multichain enzyme responsible for most of the replicative synthesis in bacteria. This DNA polymerase also exhibits 3' to 5' exonuclease activity. The alpha chain is the DNA polymerase.</text>
</comment>
<dbReference type="Gene3D" id="2.40.50.140">
    <property type="entry name" value="Nucleic acid-binding proteins"/>
    <property type="match status" value="1"/>
</dbReference>
<dbReference type="GO" id="GO:0005737">
    <property type="term" value="C:cytoplasm"/>
    <property type="evidence" value="ECO:0007669"/>
    <property type="project" value="UniProtKB-SubCell"/>
</dbReference>
<evidence type="ECO:0000256" key="8">
    <source>
        <dbReference type="ARBA" id="ARBA00022932"/>
    </source>
</evidence>
<evidence type="ECO:0000256" key="9">
    <source>
        <dbReference type="ARBA" id="ARBA00025611"/>
    </source>
</evidence>
<evidence type="ECO:0000313" key="14">
    <source>
        <dbReference type="Proteomes" id="UP000321332"/>
    </source>
</evidence>
<dbReference type="InterPro" id="IPR012340">
    <property type="entry name" value="NA-bd_OB-fold"/>
</dbReference>
<dbReference type="Gene3D" id="1.10.10.1600">
    <property type="entry name" value="Bacterial DNA polymerase III alpha subunit, thumb domain"/>
    <property type="match status" value="1"/>
</dbReference>
<dbReference type="SUPFAM" id="SSF89550">
    <property type="entry name" value="PHP domain-like"/>
    <property type="match status" value="1"/>
</dbReference>
<keyword evidence="8" id="KW-0239">DNA-directed DNA polymerase</keyword>
<dbReference type="OMA" id="DFCMDGR"/>
<dbReference type="Gene3D" id="1.10.150.870">
    <property type="match status" value="1"/>
</dbReference>
<dbReference type="EC" id="2.7.7.7" evidence="3"/>
<dbReference type="Proteomes" id="UP000321332">
    <property type="component" value="Chromosome"/>
</dbReference>
<name>A0AAE6M2X8_LEUCA</name>
<evidence type="ECO:0000256" key="3">
    <source>
        <dbReference type="ARBA" id="ARBA00012417"/>
    </source>
</evidence>
<dbReference type="CDD" id="cd04485">
    <property type="entry name" value="DnaE_OBF"/>
    <property type="match status" value="1"/>
</dbReference>
<dbReference type="RefSeq" id="WP_014974428.1">
    <property type="nucleotide sequence ID" value="NZ_CP042374.1"/>
</dbReference>
<comment type="subunit">
    <text evidence="10">DNA polymerase III contains a core (composed of alpha, epsilon and theta chains) that associates with a tau subunit. This core dimerizes to form the POLIII' complex. PolIII' associates with the gamma complex (composed of gamma, delta, delta', psi and chi chains) and with the beta chain to form the complete DNA polymerase III complex.</text>
</comment>
<reference evidence="13 14" key="1">
    <citation type="submission" date="2019-06" db="EMBL/GenBank/DDBJ databases">
        <title>Genome analyses of bacteria isolated from kimchi.</title>
        <authorList>
            <person name="Lee S."/>
            <person name="Ahn S."/>
            <person name="Roh S."/>
        </authorList>
    </citation>
    <scope>NUCLEOTIDE SEQUENCE [LARGE SCALE GENOMIC DNA]</scope>
    <source>
        <strain evidence="13 14">CBA3620</strain>
    </source>
</reference>
<evidence type="ECO:0000256" key="6">
    <source>
        <dbReference type="ARBA" id="ARBA00022695"/>
    </source>
</evidence>
<dbReference type="Pfam" id="PF01336">
    <property type="entry name" value="tRNA_anti-codon"/>
    <property type="match status" value="1"/>
</dbReference>
<protein>
    <recommendedName>
        <fullName evidence="4">DNA polymerase III subunit alpha</fullName>
        <ecNumber evidence="3">2.7.7.7</ecNumber>
    </recommendedName>
</protein>